<dbReference type="STRING" id="5627.A0A1C7MPE7"/>
<dbReference type="Proteomes" id="UP000092993">
    <property type="component" value="Unassembled WGS sequence"/>
</dbReference>
<dbReference type="AlphaFoldDB" id="A0A1C7MPE7"/>
<name>A0A1C7MPE7_GRIFR</name>
<organism evidence="1 2">
    <name type="scientific">Grifola frondosa</name>
    <name type="common">Maitake</name>
    <name type="synonym">Polyporus frondosus</name>
    <dbReference type="NCBI Taxonomy" id="5627"/>
    <lineage>
        <taxon>Eukaryota</taxon>
        <taxon>Fungi</taxon>
        <taxon>Dikarya</taxon>
        <taxon>Basidiomycota</taxon>
        <taxon>Agaricomycotina</taxon>
        <taxon>Agaricomycetes</taxon>
        <taxon>Polyporales</taxon>
        <taxon>Grifolaceae</taxon>
        <taxon>Grifola</taxon>
    </lineage>
</organism>
<reference evidence="1 2" key="1">
    <citation type="submission" date="2016-03" db="EMBL/GenBank/DDBJ databases">
        <title>Whole genome sequencing of Grifola frondosa 9006-11.</title>
        <authorList>
            <person name="Min B."/>
            <person name="Park H."/>
            <person name="Kim J.-G."/>
            <person name="Cho H."/>
            <person name="Oh Y.-L."/>
            <person name="Kong W.-S."/>
            <person name="Choi I.-G."/>
        </authorList>
    </citation>
    <scope>NUCLEOTIDE SEQUENCE [LARGE SCALE GENOMIC DNA]</scope>
    <source>
        <strain evidence="1 2">9006-11</strain>
    </source>
</reference>
<dbReference type="EMBL" id="LUGG01000002">
    <property type="protein sequence ID" value="OBZ78299.1"/>
    <property type="molecule type" value="Genomic_DNA"/>
</dbReference>
<dbReference type="SUPFAM" id="SSF51735">
    <property type="entry name" value="NAD(P)-binding Rossmann-fold domains"/>
    <property type="match status" value="1"/>
</dbReference>
<protein>
    <submittedName>
        <fullName evidence="1">Uncharacterized protein</fullName>
    </submittedName>
</protein>
<dbReference type="OrthoDB" id="191139at2759"/>
<keyword evidence="2" id="KW-1185">Reference proteome</keyword>
<sequence length="72" mass="8151">MPGIKPFHRRFRPTGRVIIVYWWKRGVGHATIQHPARHGAKIYMGARNEDKAQAVTVRLHLEGLEPGNGEIA</sequence>
<comment type="caution">
    <text evidence="1">The sequence shown here is derived from an EMBL/GenBank/DDBJ whole genome shotgun (WGS) entry which is preliminary data.</text>
</comment>
<evidence type="ECO:0000313" key="2">
    <source>
        <dbReference type="Proteomes" id="UP000092993"/>
    </source>
</evidence>
<evidence type="ECO:0000313" key="1">
    <source>
        <dbReference type="EMBL" id="OBZ78299.1"/>
    </source>
</evidence>
<dbReference type="InterPro" id="IPR036291">
    <property type="entry name" value="NAD(P)-bd_dom_sf"/>
</dbReference>
<dbReference type="Gene3D" id="3.40.50.720">
    <property type="entry name" value="NAD(P)-binding Rossmann-like Domain"/>
    <property type="match status" value="1"/>
</dbReference>
<proteinExistence type="predicted"/>
<gene>
    <name evidence="1" type="ORF">A0H81_02443</name>
</gene>
<accession>A0A1C7MPE7</accession>